<organism evidence="2 3">
    <name type="scientific">Streptomyces johnsoniae</name>
    <dbReference type="NCBI Taxonomy" id="3075532"/>
    <lineage>
        <taxon>Bacteria</taxon>
        <taxon>Bacillati</taxon>
        <taxon>Actinomycetota</taxon>
        <taxon>Actinomycetes</taxon>
        <taxon>Kitasatosporales</taxon>
        <taxon>Streptomycetaceae</taxon>
        <taxon>Streptomyces</taxon>
    </lineage>
</organism>
<reference evidence="3" key="1">
    <citation type="submission" date="2023-07" db="EMBL/GenBank/DDBJ databases">
        <title>30 novel species of actinomycetes from the DSMZ collection.</title>
        <authorList>
            <person name="Nouioui I."/>
        </authorList>
    </citation>
    <scope>NUCLEOTIDE SEQUENCE [LARGE SCALE GENOMIC DNA]</scope>
    <source>
        <strain evidence="3">DSM 41886</strain>
    </source>
</reference>
<evidence type="ECO:0000313" key="3">
    <source>
        <dbReference type="Proteomes" id="UP001183615"/>
    </source>
</evidence>
<keyword evidence="3" id="KW-1185">Reference proteome</keyword>
<keyword evidence="1" id="KW-1133">Transmembrane helix</keyword>
<proteinExistence type="predicted"/>
<protein>
    <recommendedName>
        <fullName evidence="4">Secreted protein</fullName>
    </recommendedName>
</protein>
<accession>A0ABU2RZU3</accession>
<feature type="transmembrane region" description="Helical" evidence="1">
    <location>
        <begin position="6"/>
        <end position="27"/>
    </location>
</feature>
<evidence type="ECO:0000256" key="1">
    <source>
        <dbReference type="SAM" id="Phobius"/>
    </source>
</evidence>
<gene>
    <name evidence="2" type="ORF">RM779_06640</name>
</gene>
<dbReference type="Proteomes" id="UP001183615">
    <property type="component" value="Unassembled WGS sequence"/>
</dbReference>
<sequence length="247" mass="26511">MTDDVRSLLIAVAATAVAALLLGWFLHAHRRDRSLRRLQTFFGLPENSECLLVVGRDAGPEGAVGRNDVFALLELAAAIKNCGAKAQLISGESARQGFGERTEICIGNPMSNRRMAAHLHSLLPGVAVNTDTEPGPDRGAFLIGTERFRLENGSVEHVLLARLTAGQQGRPVFLACGQRSVTNQAATRYLAKHHTKLARKHGSGGNFCVLLKVVNSQAYGPDVVELVKDVTRAATTAQPKLTTSKDL</sequence>
<evidence type="ECO:0000313" key="2">
    <source>
        <dbReference type="EMBL" id="MDT0442277.1"/>
    </source>
</evidence>
<keyword evidence="1" id="KW-0472">Membrane</keyword>
<comment type="caution">
    <text evidence="2">The sequence shown here is derived from an EMBL/GenBank/DDBJ whole genome shotgun (WGS) entry which is preliminary data.</text>
</comment>
<dbReference type="EMBL" id="JAVREV010000003">
    <property type="protein sequence ID" value="MDT0442277.1"/>
    <property type="molecule type" value="Genomic_DNA"/>
</dbReference>
<evidence type="ECO:0008006" key="4">
    <source>
        <dbReference type="Google" id="ProtNLM"/>
    </source>
</evidence>
<name>A0ABU2RZU3_9ACTN</name>
<dbReference type="RefSeq" id="WP_311616714.1">
    <property type="nucleotide sequence ID" value="NZ_JAVREV010000003.1"/>
</dbReference>
<keyword evidence="1" id="KW-0812">Transmembrane</keyword>